<evidence type="ECO:0000256" key="9">
    <source>
        <dbReference type="ARBA" id="ARBA00029599"/>
    </source>
</evidence>
<dbReference type="PANTHER" id="PTHR43693:SF1">
    <property type="entry name" value="PROTEIN PHOSPHATASE CHEZ"/>
    <property type="match status" value="1"/>
</dbReference>
<reference evidence="13 14" key="1">
    <citation type="submission" date="2016-10" db="EMBL/GenBank/DDBJ databases">
        <authorList>
            <person name="de Groot N.N."/>
        </authorList>
    </citation>
    <scope>NUCLEOTIDE SEQUENCE [LARGE SCALE GENOMIC DNA]</scope>
    <source>
        <strain evidence="13 14">Nm24</strain>
    </source>
</reference>
<evidence type="ECO:0000256" key="3">
    <source>
        <dbReference type="ARBA" id="ARBA00018484"/>
    </source>
</evidence>
<evidence type="ECO:0000313" key="14">
    <source>
        <dbReference type="Proteomes" id="UP000183926"/>
    </source>
</evidence>
<keyword evidence="5 10" id="KW-0145">Chemotaxis</keyword>
<keyword evidence="4 10" id="KW-0963">Cytoplasm</keyword>
<dbReference type="OrthoDB" id="9773007at2"/>
<dbReference type="EC" id="3.1.3.-" evidence="10"/>
<name>A0A1I7GCL6_9PROT</name>
<sequence>MNSSLDTNNNVIDHLGQLTQMLHNCLSELGHDQRLQQASIGVSSSKDGLAYVVNKTTQAAECSLLAIENAKPILENLAANATNLHKLWHQMPEITVTAIADHPVLNNTLKQTLDFLNDIPEQTSSTQAYLTEIMVAQNFHDLTSQVIQKITHMIETIEQEMQQLLAEENSTKKEASIEKRNDLMNGPVINPLKQDDVYANQEQVDNLLTKLGF</sequence>
<dbReference type="InterPro" id="IPR050992">
    <property type="entry name" value="CheZ_family_phosphatases"/>
</dbReference>
<evidence type="ECO:0000256" key="6">
    <source>
        <dbReference type="ARBA" id="ARBA00022779"/>
    </source>
</evidence>
<keyword evidence="12" id="KW-0175">Coiled coil</keyword>
<evidence type="ECO:0000256" key="5">
    <source>
        <dbReference type="ARBA" id="ARBA00022500"/>
    </source>
</evidence>
<keyword evidence="8 10" id="KW-0904">Protein phosphatase</keyword>
<comment type="function">
    <text evidence="10">Plays an important role in bacterial chemotaxis signal transduction pathway by accelerating the dephosphorylation of phosphorylated CheY (CheY-P).</text>
</comment>
<evidence type="ECO:0000256" key="4">
    <source>
        <dbReference type="ARBA" id="ARBA00022490"/>
    </source>
</evidence>
<dbReference type="RefSeq" id="WP_074927426.1">
    <property type="nucleotide sequence ID" value="NZ_FPBL01000002.1"/>
</dbReference>
<dbReference type="GO" id="GO:0006935">
    <property type="term" value="P:chemotaxis"/>
    <property type="evidence" value="ECO:0007669"/>
    <property type="project" value="UniProtKB-KW"/>
</dbReference>
<organism evidence="13 14">
    <name type="scientific">Nitrosomonas eutropha</name>
    <dbReference type="NCBI Taxonomy" id="916"/>
    <lineage>
        <taxon>Bacteria</taxon>
        <taxon>Pseudomonadati</taxon>
        <taxon>Pseudomonadota</taxon>
        <taxon>Betaproteobacteria</taxon>
        <taxon>Nitrosomonadales</taxon>
        <taxon>Nitrosomonadaceae</taxon>
        <taxon>Nitrosomonas</taxon>
    </lineage>
</organism>
<dbReference type="GO" id="GO:0050920">
    <property type="term" value="P:regulation of chemotaxis"/>
    <property type="evidence" value="ECO:0007669"/>
    <property type="project" value="InterPro"/>
</dbReference>
<proteinExistence type="inferred from homology"/>
<dbReference type="Pfam" id="PF04344">
    <property type="entry name" value="CheZ"/>
    <property type="match status" value="1"/>
</dbReference>
<evidence type="ECO:0000256" key="7">
    <source>
        <dbReference type="ARBA" id="ARBA00022801"/>
    </source>
</evidence>
<protein>
    <recommendedName>
        <fullName evidence="3 10">Protein phosphatase CheZ</fullName>
        <ecNumber evidence="10">3.1.3.-</ecNumber>
    </recommendedName>
    <alternativeName>
        <fullName evidence="9 10">Chemotaxis protein CheZ</fullName>
    </alternativeName>
</protein>
<evidence type="ECO:0000256" key="10">
    <source>
        <dbReference type="PIRNR" id="PIRNR002884"/>
    </source>
</evidence>
<dbReference type="InterPro" id="IPR007439">
    <property type="entry name" value="Chemotax_Pase_CheZ"/>
</dbReference>
<dbReference type="Gene3D" id="1.10.287.500">
    <property type="entry name" value="Helix hairpin bin"/>
    <property type="match status" value="1"/>
</dbReference>
<dbReference type="EMBL" id="FPBL01000002">
    <property type="protein sequence ID" value="SFU46194.1"/>
    <property type="molecule type" value="Genomic_DNA"/>
</dbReference>
<evidence type="ECO:0000313" key="13">
    <source>
        <dbReference type="EMBL" id="SFU46194.1"/>
    </source>
</evidence>
<dbReference type="GO" id="GO:0004721">
    <property type="term" value="F:phosphoprotein phosphatase activity"/>
    <property type="evidence" value="ECO:0007669"/>
    <property type="project" value="UniProtKB-KW"/>
</dbReference>
<accession>A0A1I7GCL6</accession>
<dbReference type="Proteomes" id="UP000183926">
    <property type="component" value="Unassembled WGS sequence"/>
</dbReference>
<dbReference type="AlphaFoldDB" id="A0A1I7GCL6"/>
<evidence type="ECO:0000256" key="2">
    <source>
        <dbReference type="ARBA" id="ARBA00005908"/>
    </source>
</evidence>
<feature type="coiled-coil region" evidence="12">
    <location>
        <begin position="147"/>
        <end position="174"/>
    </location>
</feature>
<dbReference type="SUPFAM" id="SSF75708">
    <property type="entry name" value="Chemotaxis phosphatase CheZ"/>
    <property type="match status" value="1"/>
</dbReference>
<evidence type="ECO:0000256" key="12">
    <source>
        <dbReference type="SAM" id="Coils"/>
    </source>
</evidence>
<dbReference type="GO" id="GO:0005737">
    <property type="term" value="C:cytoplasm"/>
    <property type="evidence" value="ECO:0007669"/>
    <property type="project" value="UniProtKB-SubCell"/>
</dbReference>
<evidence type="ECO:0000256" key="1">
    <source>
        <dbReference type="ARBA" id="ARBA00004496"/>
    </source>
</evidence>
<comment type="subunit">
    <text evidence="10">Homodimer.</text>
</comment>
<dbReference type="PIRSF" id="PIRSF002884">
    <property type="entry name" value="CheZ"/>
    <property type="match status" value="1"/>
</dbReference>
<dbReference type="GO" id="GO:0009288">
    <property type="term" value="C:bacterial-type flagellum"/>
    <property type="evidence" value="ECO:0007669"/>
    <property type="project" value="InterPro"/>
</dbReference>
<dbReference type="GO" id="GO:0097588">
    <property type="term" value="P:archaeal or bacterial-type flagellum-dependent cell motility"/>
    <property type="evidence" value="ECO:0007669"/>
    <property type="project" value="UniProtKB-KW"/>
</dbReference>
<comment type="similarity">
    <text evidence="2 10">Belongs to the CheZ family.</text>
</comment>
<keyword evidence="6 10" id="KW-0283">Flagellar rotation</keyword>
<comment type="subcellular location">
    <subcellularLocation>
        <location evidence="1 10">Cytoplasm</location>
    </subcellularLocation>
</comment>
<gene>
    <name evidence="13" type="ORF">SAMN05216339_102370</name>
</gene>
<dbReference type="PANTHER" id="PTHR43693">
    <property type="entry name" value="PROTEIN PHOSPHATASE CHEZ"/>
    <property type="match status" value="1"/>
</dbReference>
<keyword evidence="7 10" id="KW-0378">Hydrolase</keyword>
<evidence type="ECO:0000256" key="11">
    <source>
        <dbReference type="PIRSR" id="PIRSR002884-1"/>
    </source>
</evidence>
<evidence type="ECO:0000256" key="8">
    <source>
        <dbReference type="ARBA" id="ARBA00022912"/>
    </source>
</evidence>
<feature type="site" description="Enhances dephosphorylation of CheY-P" evidence="11">
    <location>
        <position position="145"/>
    </location>
</feature>